<feature type="compositionally biased region" description="Polar residues" evidence="6">
    <location>
        <begin position="351"/>
        <end position="371"/>
    </location>
</feature>
<keyword evidence="5" id="KW-0067">ATP-binding</keyword>
<dbReference type="PROSITE" id="PS50011">
    <property type="entry name" value="PROTEIN_KINASE_DOM"/>
    <property type="match status" value="1"/>
</dbReference>
<reference evidence="9 10" key="1">
    <citation type="submission" date="2016-08" db="EMBL/GenBank/DDBJ databases">
        <title>Analysis of Carbohydrate Active Enzymes in Thermogemmatispora T81 Reveals Carbohydrate Degradation Ability.</title>
        <authorList>
            <person name="Tomazini A."/>
            <person name="Lal S."/>
            <person name="Stott M."/>
            <person name="Henrissat B."/>
            <person name="Polikarpov I."/>
            <person name="Sparling R."/>
            <person name="Levin D.B."/>
        </authorList>
    </citation>
    <scope>NUCLEOTIDE SEQUENCE [LARGE SCALE GENOMIC DNA]</scope>
    <source>
        <strain evidence="9 10">T81</strain>
    </source>
</reference>
<feature type="transmembrane region" description="Helical" evidence="7">
    <location>
        <begin position="505"/>
        <end position="533"/>
    </location>
</feature>
<dbReference type="GO" id="GO:0004674">
    <property type="term" value="F:protein serine/threonine kinase activity"/>
    <property type="evidence" value="ECO:0007669"/>
    <property type="project" value="UniProtKB-EC"/>
</dbReference>
<gene>
    <name evidence="9" type="ORF">A4R35_16320</name>
</gene>
<dbReference type="RefSeq" id="WP_112431224.1">
    <property type="nucleotide sequence ID" value="NZ_MCIF01000002.1"/>
</dbReference>
<dbReference type="Gene3D" id="1.10.510.10">
    <property type="entry name" value="Transferase(Phosphotransferase) domain 1"/>
    <property type="match status" value="1"/>
</dbReference>
<proteinExistence type="predicted"/>
<feature type="domain" description="Protein kinase" evidence="8">
    <location>
        <begin position="15"/>
        <end position="267"/>
    </location>
</feature>
<accession>A0A328VSN9</accession>
<evidence type="ECO:0000256" key="1">
    <source>
        <dbReference type="ARBA" id="ARBA00012513"/>
    </source>
</evidence>
<dbReference type="SUPFAM" id="SSF56112">
    <property type="entry name" value="Protein kinase-like (PK-like)"/>
    <property type="match status" value="1"/>
</dbReference>
<evidence type="ECO:0000313" key="10">
    <source>
        <dbReference type="Proteomes" id="UP000248706"/>
    </source>
</evidence>
<keyword evidence="7" id="KW-0472">Membrane</keyword>
<dbReference type="OrthoDB" id="9814968at2"/>
<feature type="region of interest" description="Disordered" evidence="6">
    <location>
        <begin position="300"/>
        <end position="454"/>
    </location>
</feature>
<dbReference type="PANTHER" id="PTHR43289">
    <property type="entry name" value="MITOGEN-ACTIVATED PROTEIN KINASE KINASE KINASE 20-RELATED"/>
    <property type="match status" value="1"/>
</dbReference>
<dbReference type="Proteomes" id="UP000248706">
    <property type="component" value="Unassembled WGS sequence"/>
</dbReference>
<protein>
    <recommendedName>
        <fullName evidence="1">non-specific serine/threonine protein kinase</fullName>
        <ecNumber evidence="1">2.7.11.1</ecNumber>
    </recommendedName>
</protein>
<feature type="compositionally biased region" description="Pro residues" evidence="6">
    <location>
        <begin position="555"/>
        <end position="597"/>
    </location>
</feature>
<keyword evidence="3" id="KW-0547">Nucleotide-binding</keyword>
<organism evidence="9 10">
    <name type="scientific">Thermogemmatispora tikiterensis</name>
    <dbReference type="NCBI Taxonomy" id="1825093"/>
    <lineage>
        <taxon>Bacteria</taxon>
        <taxon>Bacillati</taxon>
        <taxon>Chloroflexota</taxon>
        <taxon>Ktedonobacteria</taxon>
        <taxon>Thermogemmatisporales</taxon>
        <taxon>Thermogemmatisporaceae</taxon>
        <taxon>Thermogemmatispora</taxon>
    </lineage>
</organism>
<dbReference type="GO" id="GO:0005524">
    <property type="term" value="F:ATP binding"/>
    <property type="evidence" value="ECO:0007669"/>
    <property type="project" value="UniProtKB-KW"/>
</dbReference>
<name>A0A328VSN9_9CHLR</name>
<dbReference type="Pfam" id="PF00069">
    <property type="entry name" value="Pkinase"/>
    <property type="match status" value="1"/>
</dbReference>
<evidence type="ECO:0000256" key="3">
    <source>
        <dbReference type="ARBA" id="ARBA00022741"/>
    </source>
</evidence>
<keyword evidence="10" id="KW-1185">Reference proteome</keyword>
<keyword evidence="7" id="KW-0812">Transmembrane</keyword>
<evidence type="ECO:0000256" key="7">
    <source>
        <dbReference type="SAM" id="Phobius"/>
    </source>
</evidence>
<evidence type="ECO:0000259" key="8">
    <source>
        <dbReference type="PROSITE" id="PS50011"/>
    </source>
</evidence>
<dbReference type="AlphaFoldDB" id="A0A328VSN9"/>
<evidence type="ECO:0000256" key="5">
    <source>
        <dbReference type="ARBA" id="ARBA00022840"/>
    </source>
</evidence>
<evidence type="ECO:0000256" key="6">
    <source>
        <dbReference type="SAM" id="MobiDB-lite"/>
    </source>
</evidence>
<feature type="region of interest" description="Disordered" evidence="6">
    <location>
        <begin position="551"/>
        <end position="605"/>
    </location>
</feature>
<feature type="compositionally biased region" description="Low complexity" evidence="6">
    <location>
        <begin position="386"/>
        <end position="399"/>
    </location>
</feature>
<dbReference type="PANTHER" id="PTHR43289:SF6">
    <property type="entry name" value="SERINE_THREONINE-PROTEIN KINASE NEKL-3"/>
    <property type="match status" value="1"/>
</dbReference>
<dbReference type="InterPro" id="IPR011009">
    <property type="entry name" value="Kinase-like_dom_sf"/>
</dbReference>
<dbReference type="CDD" id="cd14014">
    <property type="entry name" value="STKc_PknB_like"/>
    <property type="match status" value="1"/>
</dbReference>
<evidence type="ECO:0000256" key="4">
    <source>
        <dbReference type="ARBA" id="ARBA00022777"/>
    </source>
</evidence>
<comment type="caution">
    <text evidence="9">The sequence shown here is derived from an EMBL/GenBank/DDBJ whole genome shotgun (WGS) entry which is preliminary data.</text>
</comment>
<keyword evidence="7" id="KW-1133">Transmembrane helix</keyword>
<dbReference type="EC" id="2.7.11.1" evidence="1"/>
<evidence type="ECO:0000313" key="9">
    <source>
        <dbReference type="EMBL" id="RAQ97105.1"/>
    </source>
</evidence>
<dbReference type="EMBL" id="MCIF01000002">
    <property type="protein sequence ID" value="RAQ97105.1"/>
    <property type="molecule type" value="Genomic_DNA"/>
</dbReference>
<keyword evidence="2" id="KW-0808">Transferase</keyword>
<sequence length="693" mass="74066">MRERNRYIDRVIGHYRIIAGLGNRPASSAYLAQHLTAPGHTVVIKFFHPPFPRHREQYFREVRLLRMLRHPHLPPPLESGVDQDEVYLMSEYALRGSLRQRLARQGTTPLSVAEAGALLQQIAEALAYAHHFNVMHGNLKPENILFNAKGELWLTDFSWATATDGEPQLRPGSWPYMAPEQFEGMTSRASDQYALACIAYELLTGRPPFSGTDFATLARQHSHEQPVAPTQLNLLLPRRVDEALLQALAKESDQRFPTVKEFLNALFPAAASPPTGSLPTSASSSAPNLPAISEVRFLSAGRTRPSPLEFSPASSELLRPSDATRVPESSSSNLGHPLAPGGGQPAVPDASTASGEASISQEQAGTFTGHTSTEEEISIHEQETIPQPALSSQSQPSIPEQGQAAPLSPSQEPVVGSPPELTFVTAGSGSILEPADGVSQKASEAEEAEAPATPVLPWNEQPTVISESVRPAVGSAAGLAGMGAGLRGSPGQGVSYRREARQGRWILMGVVSLVVILSLLIILLLPLLSAGLWRQTAQLTPTVPTSTVIITVAPTPSPSPSPTPTPSPTATPTPSPSPTPSPTPHPTPTPSPTPTPPLLTVSPAQLNGSDDCSHDSFTFRCQVTLSLSSAASDTTQWSASSSNVRAFFAPQQGWLEPGSQQQITIYIYASCPRQGQLLFRTQDGTATQVTWTC</sequence>
<keyword evidence="4" id="KW-0418">Kinase</keyword>
<dbReference type="InterPro" id="IPR000719">
    <property type="entry name" value="Prot_kinase_dom"/>
</dbReference>
<evidence type="ECO:0000256" key="2">
    <source>
        <dbReference type="ARBA" id="ARBA00022679"/>
    </source>
</evidence>